<comment type="caution">
    <text evidence="1">The sequence shown here is derived from an EMBL/GenBank/DDBJ whole genome shotgun (WGS) entry which is preliminary data.</text>
</comment>
<sequence>MNKENDCITYVCTVCKVKEDIPREAVEYFDEMDQSNINEPPCFSCEACGGIMRPQNYKGVYGKTYTY</sequence>
<dbReference type="AlphaFoldDB" id="A0A7X2T2H0"/>
<accession>A0A7X2T2H0</accession>
<evidence type="ECO:0000313" key="1">
    <source>
        <dbReference type="EMBL" id="MSR92761.1"/>
    </source>
</evidence>
<dbReference type="RefSeq" id="WP_154532943.1">
    <property type="nucleotide sequence ID" value="NZ_JAQXTV010000102.1"/>
</dbReference>
<dbReference type="EMBL" id="VULX01000068">
    <property type="protein sequence ID" value="MSR92761.1"/>
    <property type="molecule type" value="Genomic_DNA"/>
</dbReference>
<proteinExistence type="predicted"/>
<reference evidence="1 2" key="1">
    <citation type="submission" date="2019-08" db="EMBL/GenBank/DDBJ databases">
        <title>In-depth cultivation of the pig gut microbiome towards novel bacterial diversity and tailored functional studies.</title>
        <authorList>
            <person name="Wylensek D."/>
            <person name="Hitch T.C.A."/>
            <person name="Clavel T."/>
        </authorList>
    </citation>
    <scope>NUCLEOTIDE SEQUENCE [LARGE SCALE GENOMIC DNA]</scope>
    <source>
        <strain evidence="1 2">WCA-383-APC-5B</strain>
    </source>
</reference>
<name>A0A7X2T2H0_9CLOT</name>
<dbReference type="Proteomes" id="UP000460287">
    <property type="component" value="Unassembled WGS sequence"/>
</dbReference>
<evidence type="ECO:0000313" key="2">
    <source>
        <dbReference type="Proteomes" id="UP000460287"/>
    </source>
</evidence>
<organism evidence="1 2">
    <name type="scientific">Inconstantimicrobium porci</name>
    <dbReference type="NCBI Taxonomy" id="2652291"/>
    <lineage>
        <taxon>Bacteria</taxon>
        <taxon>Bacillati</taxon>
        <taxon>Bacillota</taxon>
        <taxon>Clostridia</taxon>
        <taxon>Eubacteriales</taxon>
        <taxon>Clostridiaceae</taxon>
        <taxon>Inconstantimicrobium</taxon>
    </lineage>
</organism>
<gene>
    <name evidence="1" type="ORF">FYJ33_15690</name>
</gene>
<keyword evidence="2" id="KW-1185">Reference proteome</keyword>
<protein>
    <submittedName>
        <fullName evidence="1">Uncharacterized protein</fullName>
    </submittedName>
</protein>